<keyword evidence="13" id="KW-0966">Cell projection</keyword>
<evidence type="ECO:0000256" key="6">
    <source>
        <dbReference type="ARBA" id="ARBA00022989"/>
    </source>
</evidence>
<dbReference type="InterPro" id="IPR043427">
    <property type="entry name" value="YscJ/FliF"/>
</dbReference>
<keyword evidence="6 10" id="KW-1133">Transmembrane helix</keyword>
<evidence type="ECO:0000256" key="7">
    <source>
        <dbReference type="ARBA" id="ARBA00023136"/>
    </source>
</evidence>
<evidence type="ECO:0000256" key="2">
    <source>
        <dbReference type="ARBA" id="ARBA00004651"/>
    </source>
</evidence>
<feature type="domain" description="Flagellar M-ring C-terminal" evidence="12">
    <location>
        <begin position="246"/>
        <end position="420"/>
    </location>
</feature>
<dbReference type="InterPro" id="IPR000067">
    <property type="entry name" value="FlgMring_FliF"/>
</dbReference>
<evidence type="ECO:0000256" key="4">
    <source>
        <dbReference type="ARBA" id="ARBA00022475"/>
    </source>
</evidence>
<dbReference type="EMBL" id="UOEA01000083">
    <property type="protein sequence ID" value="VAV85206.1"/>
    <property type="molecule type" value="Genomic_DNA"/>
</dbReference>
<dbReference type="AlphaFoldDB" id="A0A3B0R849"/>
<reference evidence="13" key="1">
    <citation type="submission" date="2018-06" db="EMBL/GenBank/DDBJ databases">
        <authorList>
            <person name="Zhirakovskaya E."/>
        </authorList>
    </citation>
    <scope>NUCLEOTIDE SEQUENCE</scope>
</reference>
<keyword evidence="13" id="KW-0282">Flagellum</keyword>
<dbReference type="InterPro" id="IPR006182">
    <property type="entry name" value="FliF_N_dom"/>
</dbReference>
<gene>
    <name evidence="13" type="ORF">MNBD_DELTA01-1717</name>
</gene>
<feature type="compositionally biased region" description="Basic and acidic residues" evidence="9">
    <location>
        <begin position="504"/>
        <end position="517"/>
    </location>
</feature>
<keyword evidence="13" id="KW-0969">Cilium</keyword>
<dbReference type="Pfam" id="PF01514">
    <property type="entry name" value="YscJ_FliF"/>
    <property type="match status" value="1"/>
</dbReference>
<keyword evidence="5 10" id="KW-0812">Transmembrane</keyword>
<feature type="compositionally biased region" description="Basic and acidic residues" evidence="9">
    <location>
        <begin position="283"/>
        <end position="293"/>
    </location>
</feature>
<dbReference type="PANTHER" id="PTHR30046:SF0">
    <property type="entry name" value="FLAGELLAR M-RING PROTEIN"/>
    <property type="match status" value="1"/>
</dbReference>
<dbReference type="GO" id="GO:0003774">
    <property type="term" value="F:cytoskeletal motor activity"/>
    <property type="evidence" value="ECO:0007669"/>
    <property type="project" value="InterPro"/>
</dbReference>
<organism evidence="13">
    <name type="scientific">hydrothermal vent metagenome</name>
    <dbReference type="NCBI Taxonomy" id="652676"/>
    <lineage>
        <taxon>unclassified sequences</taxon>
        <taxon>metagenomes</taxon>
        <taxon>ecological metagenomes</taxon>
    </lineage>
</organism>
<sequence>MAEKVLDTMKGANPTRLIVYGATLALVIAAFVALVMWSQRPEYRTLFGGLSDEDISAVVENLDSRKVPYKILGGAVKVPDNLLYETRIALAGEGLPRGGSVGFEIFDESSFGVTQFVQKINYMRAMQGELARTISQIQAVEGARVHLAVPEKGVFLDDIEKGRASIVLKLRGGGTLTPSQVQGIVHLTASAVDGLLPGDVTVVDTTGRMWTNAANESAVPMGLTAAQFEYKRGLEKDMEKRIQSMLEKTIGVGKVVARVSTEMVTTHVERTEETYDPDGQVVRSEHRTKEKISGGRQSSGVPGVLSNVPGGTGAQAGGLASSSQKQDEVINYEISKVISRVVEPIGKIEKLSVSVLIDGNYEEVIGELPEDAPEDAEPPVTQKYIERSSDEIQRLEGVVKAIIGFSEIRGDIITIESVPFKSSSMVDVGGAMVGADSIIPAFIAPYINTIIKSGVSGIIALFVILFILKPVIKRLTEETKALSTIDQIGASAAMAPGGEEGTPEYEKQRAANQGETERIKDAVRKNPRQAAMILKGWMQDNK</sequence>
<feature type="transmembrane region" description="Helical" evidence="10">
    <location>
        <begin position="453"/>
        <end position="472"/>
    </location>
</feature>
<evidence type="ECO:0000256" key="3">
    <source>
        <dbReference type="ARBA" id="ARBA00007971"/>
    </source>
</evidence>
<evidence type="ECO:0000313" key="13">
    <source>
        <dbReference type="EMBL" id="VAV85206.1"/>
    </source>
</evidence>
<feature type="region of interest" description="Disordered" evidence="9">
    <location>
        <begin position="495"/>
        <end position="517"/>
    </location>
</feature>
<evidence type="ECO:0000256" key="9">
    <source>
        <dbReference type="SAM" id="MobiDB-lite"/>
    </source>
</evidence>
<keyword evidence="8" id="KW-0975">Bacterial flagellum</keyword>
<dbReference type="InterPro" id="IPR013556">
    <property type="entry name" value="Flag_M-ring_C"/>
</dbReference>
<dbReference type="PANTHER" id="PTHR30046">
    <property type="entry name" value="FLAGELLAR M-RING PROTEIN"/>
    <property type="match status" value="1"/>
</dbReference>
<keyword evidence="7 10" id="KW-0472">Membrane</keyword>
<evidence type="ECO:0000256" key="8">
    <source>
        <dbReference type="ARBA" id="ARBA00023143"/>
    </source>
</evidence>
<keyword evidence="4" id="KW-1003">Cell membrane</keyword>
<feature type="domain" description="Flagellar M-ring N-terminal" evidence="11">
    <location>
        <begin position="38"/>
        <end position="210"/>
    </location>
</feature>
<protein>
    <submittedName>
        <fullName evidence="13">Flagellar M-ring protein FliF</fullName>
    </submittedName>
</protein>
<comment type="similarity">
    <text evidence="3">Belongs to the FliF family.</text>
</comment>
<dbReference type="NCBIfam" id="TIGR00206">
    <property type="entry name" value="fliF"/>
    <property type="match status" value="1"/>
</dbReference>
<dbReference type="GO" id="GO:0009431">
    <property type="term" value="C:bacterial-type flagellum basal body, MS ring"/>
    <property type="evidence" value="ECO:0007669"/>
    <property type="project" value="InterPro"/>
</dbReference>
<accession>A0A3B0R849</accession>
<dbReference type="Gene3D" id="3.30.300.30">
    <property type="match status" value="1"/>
</dbReference>
<dbReference type="InterPro" id="IPR045851">
    <property type="entry name" value="AMP-bd_C_sf"/>
</dbReference>
<name>A0A3B0R849_9ZZZZ</name>
<feature type="region of interest" description="Disordered" evidence="9">
    <location>
        <begin position="283"/>
        <end position="303"/>
    </location>
</feature>
<evidence type="ECO:0000256" key="10">
    <source>
        <dbReference type="SAM" id="Phobius"/>
    </source>
</evidence>
<evidence type="ECO:0000259" key="11">
    <source>
        <dbReference type="Pfam" id="PF01514"/>
    </source>
</evidence>
<dbReference type="GO" id="GO:0071973">
    <property type="term" value="P:bacterial-type flagellum-dependent cell motility"/>
    <property type="evidence" value="ECO:0007669"/>
    <property type="project" value="InterPro"/>
</dbReference>
<comment type="subcellular location">
    <subcellularLocation>
        <location evidence="1">Bacterial flagellum basal body</location>
    </subcellularLocation>
    <subcellularLocation>
        <location evidence="2">Cell membrane</location>
        <topology evidence="2">Multi-pass membrane protein</topology>
    </subcellularLocation>
</comment>
<dbReference type="Pfam" id="PF08345">
    <property type="entry name" value="YscJ_FliF_C"/>
    <property type="match status" value="1"/>
</dbReference>
<proteinExistence type="inferred from homology"/>
<feature type="transmembrane region" description="Helical" evidence="10">
    <location>
        <begin position="17"/>
        <end position="37"/>
    </location>
</feature>
<evidence type="ECO:0000259" key="12">
    <source>
        <dbReference type="Pfam" id="PF08345"/>
    </source>
</evidence>
<evidence type="ECO:0000256" key="5">
    <source>
        <dbReference type="ARBA" id="ARBA00022692"/>
    </source>
</evidence>
<dbReference type="PIRSF" id="PIRSF004862">
    <property type="entry name" value="FliF"/>
    <property type="match status" value="1"/>
</dbReference>
<dbReference type="GO" id="GO:0005886">
    <property type="term" value="C:plasma membrane"/>
    <property type="evidence" value="ECO:0007669"/>
    <property type="project" value="UniProtKB-SubCell"/>
</dbReference>
<dbReference type="PRINTS" id="PR01009">
    <property type="entry name" value="FLGMRINGFLIF"/>
</dbReference>
<evidence type="ECO:0000256" key="1">
    <source>
        <dbReference type="ARBA" id="ARBA00004117"/>
    </source>
</evidence>